<keyword evidence="2" id="KW-1185">Reference proteome</keyword>
<name>A0A172U1X3_9BACT</name>
<reference evidence="2" key="1">
    <citation type="submission" date="2015-01" db="EMBL/GenBank/DDBJ databases">
        <title>Flavisolibacter sp./LCS9/ whole genome sequencing.</title>
        <authorList>
            <person name="Kim M.K."/>
            <person name="Srinivasan S."/>
            <person name="Lee J.-J."/>
        </authorList>
    </citation>
    <scope>NUCLEOTIDE SEQUENCE [LARGE SCALE GENOMIC DNA]</scope>
    <source>
        <strain evidence="2">LCS9</strain>
    </source>
</reference>
<organism evidence="1 2">
    <name type="scientific">Flavisolibacter tropicus</name>
    <dbReference type="NCBI Taxonomy" id="1492898"/>
    <lineage>
        <taxon>Bacteria</taxon>
        <taxon>Pseudomonadati</taxon>
        <taxon>Bacteroidota</taxon>
        <taxon>Chitinophagia</taxon>
        <taxon>Chitinophagales</taxon>
        <taxon>Chitinophagaceae</taxon>
        <taxon>Flavisolibacter</taxon>
    </lineage>
</organism>
<reference evidence="1 2" key="2">
    <citation type="journal article" date="2016" name="Int. J. Syst. Evol. Microbiol.">
        <title>Flavisolibacter tropicus sp. nov., isolated from tropical soil.</title>
        <authorList>
            <person name="Lee J.J."/>
            <person name="Kang M.S."/>
            <person name="Kim G.S."/>
            <person name="Lee C.S."/>
            <person name="Lim S."/>
            <person name="Lee J."/>
            <person name="Roh S.H."/>
            <person name="Kang H."/>
            <person name="Ha J.M."/>
            <person name="Bae S."/>
            <person name="Jung H.Y."/>
            <person name="Kim M.K."/>
        </authorList>
    </citation>
    <scope>NUCLEOTIDE SEQUENCE [LARGE SCALE GENOMIC DNA]</scope>
    <source>
        <strain evidence="1 2">LCS9</strain>
    </source>
</reference>
<dbReference type="EMBL" id="CP011390">
    <property type="protein sequence ID" value="ANE53361.1"/>
    <property type="molecule type" value="Genomic_DNA"/>
</dbReference>
<evidence type="ECO:0000313" key="2">
    <source>
        <dbReference type="Proteomes" id="UP000077177"/>
    </source>
</evidence>
<evidence type="ECO:0000313" key="1">
    <source>
        <dbReference type="EMBL" id="ANE53361.1"/>
    </source>
</evidence>
<dbReference type="KEGG" id="fla:SY85_07165"/>
<dbReference type="STRING" id="1492898.SY85_07165"/>
<proteinExistence type="predicted"/>
<gene>
    <name evidence="1" type="ORF">SY85_07165</name>
</gene>
<protein>
    <submittedName>
        <fullName evidence="1">Uncharacterized protein</fullName>
    </submittedName>
</protein>
<accession>A0A172U1X3</accession>
<dbReference type="AlphaFoldDB" id="A0A172U1X3"/>
<dbReference type="Proteomes" id="UP000077177">
    <property type="component" value="Chromosome"/>
</dbReference>
<sequence>MILLSACGNNETASSSENDVDAARNFIRAALDGQYTEAQHLIVADSMNLQYLDAFATNYRERMNREDKRGYRESSINIHDIQSVNDSVTIVHYSNSYKQIPESLRVVRRNNNWLVDLKYSFTPADSTHK</sequence>